<organism evidence="1 2">
    <name type="scientific">Bacillus chungangensis</name>
    <dbReference type="NCBI Taxonomy" id="587633"/>
    <lineage>
        <taxon>Bacteria</taxon>
        <taxon>Bacillati</taxon>
        <taxon>Bacillota</taxon>
        <taxon>Bacilli</taxon>
        <taxon>Bacillales</taxon>
        <taxon>Bacillaceae</taxon>
        <taxon>Bacillus</taxon>
    </lineage>
</organism>
<proteinExistence type="predicted"/>
<gene>
    <name evidence="1" type="ORF">J2S08_003581</name>
</gene>
<comment type="caution">
    <text evidence="1">The sequence shown here is derived from an EMBL/GenBank/DDBJ whole genome shotgun (WGS) entry which is preliminary data.</text>
</comment>
<dbReference type="Proteomes" id="UP001223586">
    <property type="component" value="Unassembled WGS sequence"/>
</dbReference>
<evidence type="ECO:0008006" key="3">
    <source>
        <dbReference type="Google" id="ProtNLM"/>
    </source>
</evidence>
<name>A0ABT9WWM1_9BACI</name>
<dbReference type="EMBL" id="JAUSTT010000026">
    <property type="protein sequence ID" value="MDQ0177700.1"/>
    <property type="molecule type" value="Genomic_DNA"/>
</dbReference>
<evidence type="ECO:0000313" key="2">
    <source>
        <dbReference type="Proteomes" id="UP001223586"/>
    </source>
</evidence>
<evidence type="ECO:0000313" key="1">
    <source>
        <dbReference type="EMBL" id="MDQ0177700.1"/>
    </source>
</evidence>
<reference evidence="1 2" key="1">
    <citation type="submission" date="2023-07" db="EMBL/GenBank/DDBJ databases">
        <title>Genomic Encyclopedia of Type Strains, Phase IV (KMG-IV): sequencing the most valuable type-strain genomes for metagenomic binning, comparative biology and taxonomic classification.</title>
        <authorList>
            <person name="Goeker M."/>
        </authorList>
    </citation>
    <scope>NUCLEOTIDE SEQUENCE [LARGE SCALE GENOMIC DNA]</scope>
    <source>
        <strain evidence="1 2">DSM 23837</strain>
    </source>
</reference>
<sequence length="42" mass="4892">MSNRYYSQEFKYEVITAYKGADLTNSELYANIKYPICFAGEV</sequence>
<keyword evidence="2" id="KW-1185">Reference proteome</keyword>
<accession>A0ABT9WWM1</accession>
<protein>
    <recommendedName>
        <fullName evidence="3">Transposase</fullName>
    </recommendedName>
</protein>
<dbReference type="RefSeq" id="WP_307231919.1">
    <property type="nucleotide sequence ID" value="NZ_JAUSTT010000026.1"/>
</dbReference>